<dbReference type="GO" id="GO:0016779">
    <property type="term" value="F:nucleotidyltransferase activity"/>
    <property type="evidence" value="ECO:0007669"/>
    <property type="project" value="UniProtKB-KW"/>
</dbReference>
<dbReference type="Gene3D" id="3.90.550.10">
    <property type="entry name" value="Spore Coat Polysaccharide Biosynthesis Protein SpsA, Chain A"/>
    <property type="match status" value="1"/>
</dbReference>
<proteinExistence type="predicted"/>
<dbReference type="InterPro" id="IPR029044">
    <property type="entry name" value="Nucleotide-diphossugar_trans"/>
</dbReference>
<dbReference type="AlphaFoldDB" id="A0A2M7INL5"/>
<feature type="domain" description="Nucleotidyl transferase" evidence="3">
    <location>
        <begin position="4"/>
        <end position="195"/>
    </location>
</feature>
<evidence type="ECO:0000313" key="5">
    <source>
        <dbReference type="Proteomes" id="UP000230837"/>
    </source>
</evidence>
<gene>
    <name evidence="4" type="ORF">COZ82_02560</name>
</gene>
<accession>A0A2M7INL5</accession>
<dbReference type="PANTHER" id="PTHR43584">
    <property type="entry name" value="NUCLEOTIDYL TRANSFERASE"/>
    <property type="match status" value="1"/>
</dbReference>
<evidence type="ECO:0000256" key="2">
    <source>
        <dbReference type="ARBA" id="ARBA00022695"/>
    </source>
</evidence>
<organism evidence="4 5">
    <name type="scientific">Candidatus Kaiserbacteria bacterium CG_4_8_14_3_um_filter_38_9</name>
    <dbReference type="NCBI Taxonomy" id="1974599"/>
    <lineage>
        <taxon>Bacteria</taxon>
        <taxon>Candidatus Kaiseribacteriota</taxon>
    </lineage>
</organism>
<keyword evidence="2" id="KW-0548">Nucleotidyltransferase</keyword>
<feature type="non-terminal residue" evidence="4">
    <location>
        <position position="200"/>
    </location>
</feature>
<sequence length="200" mass="22288">MQCVILAAGKGTRLLPLTETIPKPLVSIAGKPLLDHIIDALPSAVDELIIVTGYLEDKIKAYYGKEYLGRKVTYVHQEEQKGTAPALWLCKDLLKGRFLFMFADDIHGANDIARASSFSRALLTMPTKYPERFGIVVRHPDGTLAEFVEKPVHPPSNLASTGMMVLDTHIFEFETTKETNGEYYLTDVIAEYAKEYPIAV</sequence>
<dbReference type="Proteomes" id="UP000230837">
    <property type="component" value="Unassembled WGS sequence"/>
</dbReference>
<evidence type="ECO:0000259" key="3">
    <source>
        <dbReference type="Pfam" id="PF00483"/>
    </source>
</evidence>
<protein>
    <submittedName>
        <fullName evidence="4">Glucose-1-phosphate thymidylyltransferase (StrD)</fullName>
    </submittedName>
</protein>
<dbReference type="PANTHER" id="PTHR43584:SF8">
    <property type="entry name" value="N-ACETYLMURAMATE ALPHA-1-PHOSPHATE URIDYLYLTRANSFERASE"/>
    <property type="match status" value="1"/>
</dbReference>
<dbReference type="SUPFAM" id="SSF53448">
    <property type="entry name" value="Nucleotide-diphospho-sugar transferases"/>
    <property type="match status" value="1"/>
</dbReference>
<dbReference type="InterPro" id="IPR050065">
    <property type="entry name" value="GlmU-like"/>
</dbReference>
<dbReference type="CDD" id="cd04181">
    <property type="entry name" value="NTP_transferase"/>
    <property type="match status" value="1"/>
</dbReference>
<comment type="caution">
    <text evidence="4">The sequence shown here is derived from an EMBL/GenBank/DDBJ whole genome shotgun (WGS) entry which is preliminary data.</text>
</comment>
<dbReference type="InterPro" id="IPR005835">
    <property type="entry name" value="NTP_transferase_dom"/>
</dbReference>
<evidence type="ECO:0000256" key="1">
    <source>
        <dbReference type="ARBA" id="ARBA00022679"/>
    </source>
</evidence>
<name>A0A2M7INL5_9BACT</name>
<evidence type="ECO:0000313" key="4">
    <source>
        <dbReference type="EMBL" id="PIW96890.1"/>
    </source>
</evidence>
<keyword evidence="1 4" id="KW-0808">Transferase</keyword>
<dbReference type="EMBL" id="PFHR01000136">
    <property type="protein sequence ID" value="PIW96890.1"/>
    <property type="molecule type" value="Genomic_DNA"/>
</dbReference>
<dbReference type="Pfam" id="PF00483">
    <property type="entry name" value="NTP_transferase"/>
    <property type="match status" value="1"/>
</dbReference>
<reference evidence="5" key="1">
    <citation type="submission" date="2017-09" db="EMBL/GenBank/DDBJ databases">
        <title>Depth-based differentiation of microbial function through sediment-hosted aquifers and enrichment of novel symbionts in the deep terrestrial subsurface.</title>
        <authorList>
            <person name="Probst A.J."/>
            <person name="Ladd B."/>
            <person name="Jarett J.K."/>
            <person name="Geller-Mcgrath D.E."/>
            <person name="Sieber C.M.K."/>
            <person name="Emerson J.B."/>
            <person name="Anantharaman K."/>
            <person name="Thomas B.C."/>
            <person name="Malmstrom R."/>
            <person name="Stieglmeier M."/>
            <person name="Klingl A."/>
            <person name="Woyke T."/>
            <person name="Ryan C.M."/>
            <person name="Banfield J.F."/>
        </authorList>
    </citation>
    <scope>NUCLEOTIDE SEQUENCE [LARGE SCALE GENOMIC DNA]</scope>
</reference>